<evidence type="ECO:0000256" key="2">
    <source>
        <dbReference type="ARBA" id="ARBA00007779"/>
    </source>
</evidence>
<evidence type="ECO:0000259" key="9">
    <source>
        <dbReference type="Pfam" id="PF13967"/>
    </source>
</evidence>
<dbReference type="PANTHER" id="PTHR13018:SF5">
    <property type="entry name" value="RE44586P"/>
    <property type="match status" value="1"/>
</dbReference>
<dbReference type="InterPro" id="IPR027815">
    <property type="entry name" value="CSC1/OSCA1-like_cyt"/>
</dbReference>
<evidence type="ECO:0000313" key="11">
    <source>
        <dbReference type="EMBL" id="KAL3801307.1"/>
    </source>
</evidence>
<dbReference type="InterPro" id="IPR032880">
    <property type="entry name" value="CSC1/OSCA1-like_N"/>
</dbReference>
<accession>A0ABD3QMG1</accession>
<feature type="transmembrane region" description="Helical" evidence="7">
    <location>
        <begin position="641"/>
        <end position="670"/>
    </location>
</feature>
<keyword evidence="3" id="KW-0813">Transport</keyword>
<comment type="caution">
    <text evidence="11">The sequence shown here is derived from an EMBL/GenBank/DDBJ whole genome shotgun (WGS) entry which is preliminary data.</text>
</comment>
<feature type="transmembrane region" description="Helical" evidence="7">
    <location>
        <begin position="136"/>
        <end position="157"/>
    </location>
</feature>
<evidence type="ECO:0008006" key="13">
    <source>
        <dbReference type="Google" id="ProtNLM"/>
    </source>
</evidence>
<dbReference type="Pfam" id="PF14703">
    <property type="entry name" value="PHM7_cyt"/>
    <property type="match status" value="1"/>
</dbReference>
<name>A0ABD3QMG1_9STRA</name>
<dbReference type="Pfam" id="PF02714">
    <property type="entry name" value="RSN1_7TM"/>
    <property type="match status" value="1"/>
</dbReference>
<evidence type="ECO:0000313" key="12">
    <source>
        <dbReference type="Proteomes" id="UP001530400"/>
    </source>
</evidence>
<feature type="transmembrane region" description="Helical" evidence="7">
    <location>
        <begin position="259"/>
        <end position="280"/>
    </location>
</feature>
<feature type="transmembrane region" description="Helical" evidence="7">
    <location>
        <begin position="733"/>
        <end position="754"/>
    </location>
</feature>
<dbReference type="InterPro" id="IPR003864">
    <property type="entry name" value="CSC1/OSCA1-like_7TM"/>
</dbReference>
<dbReference type="GO" id="GO:0016020">
    <property type="term" value="C:membrane"/>
    <property type="evidence" value="ECO:0007669"/>
    <property type="project" value="UniProtKB-SubCell"/>
</dbReference>
<proteinExistence type="inferred from homology"/>
<comment type="subcellular location">
    <subcellularLocation>
        <location evidence="1">Membrane</location>
        <topology evidence="1">Multi-pass membrane protein</topology>
    </subcellularLocation>
</comment>
<evidence type="ECO:0000259" key="8">
    <source>
        <dbReference type="Pfam" id="PF02714"/>
    </source>
</evidence>
<keyword evidence="4 7" id="KW-0812">Transmembrane</keyword>
<keyword evidence="6 7" id="KW-0472">Membrane</keyword>
<feature type="domain" description="CSC1/OSCA1-like N-terminal transmembrane" evidence="9">
    <location>
        <begin position="135"/>
        <end position="282"/>
    </location>
</feature>
<feature type="domain" description="CSC1/OSCA1-like 7TM region" evidence="8">
    <location>
        <begin position="595"/>
        <end position="872"/>
    </location>
</feature>
<dbReference type="EMBL" id="JALLPJ020000138">
    <property type="protein sequence ID" value="KAL3801307.1"/>
    <property type="molecule type" value="Genomic_DNA"/>
</dbReference>
<feature type="transmembrane region" description="Helical" evidence="7">
    <location>
        <begin position="219"/>
        <end position="239"/>
    </location>
</feature>
<feature type="domain" description="CSC1/OSCA1-like cytosolic" evidence="10">
    <location>
        <begin position="311"/>
        <end position="451"/>
    </location>
</feature>
<reference evidence="11 12" key="1">
    <citation type="submission" date="2024-10" db="EMBL/GenBank/DDBJ databases">
        <title>Updated reference genomes for cyclostephanoid diatoms.</title>
        <authorList>
            <person name="Roberts W.R."/>
            <person name="Alverson A.J."/>
        </authorList>
    </citation>
    <scope>NUCLEOTIDE SEQUENCE [LARGE SCALE GENOMIC DNA]</scope>
    <source>
        <strain evidence="11 12">AJA010-31</strain>
    </source>
</reference>
<evidence type="ECO:0000256" key="4">
    <source>
        <dbReference type="ARBA" id="ARBA00022692"/>
    </source>
</evidence>
<keyword evidence="12" id="KW-1185">Reference proteome</keyword>
<organism evidence="11 12">
    <name type="scientific">Cyclotella atomus</name>
    <dbReference type="NCBI Taxonomy" id="382360"/>
    <lineage>
        <taxon>Eukaryota</taxon>
        <taxon>Sar</taxon>
        <taxon>Stramenopiles</taxon>
        <taxon>Ochrophyta</taxon>
        <taxon>Bacillariophyta</taxon>
        <taxon>Coscinodiscophyceae</taxon>
        <taxon>Thalassiosirophycidae</taxon>
        <taxon>Stephanodiscales</taxon>
        <taxon>Stephanodiscaceae</taxon>
        <taxon>Cyclotella</taxon>
    </lineage>
</organism>
<evidence type="ECO:0000256" key="1">
    <source>
        <dbReference type="ARBA" id="ARBA00004141"/>
    </source>
</evidence>
<feature type="transmembrane region" description="Helical" evidence="7">
    <location>
        <begin position="691"/>
        <end position="713"/>
    </location>
</feature>
<evidence type="ECO:0000256" key="7">
    <source>
        <dbReference type="SAM" id="Phobius"/>
    </source>
</evidence>
<feature type="transmembrane region" description="Helical" evidence="7">
    <location>
        <begin position="601"/>
        <end position="621"/>
    </location>
</feature>
<dbReference type="PANTHER" id="PTHR13018">
    <property type="entry name" value="PROBABLE MEMBRANE PROTEIN DUF221-RELATED"/>
    <property type="match status" value="1"/>
</dbReference>
<dbReference type="AlphaFoldDB" id="A0ABD3QMG1"/>
<sequence length="975" mass="110348">MQLWLHAKCMKAGSWYFQLNMKRFELPTRHDGYIIMGDETRQHVNQHQMQRINQQQQNPQLQTNQVQMDTQQINQQQQPYYTESQQQQQFEQNVQSMFGIGQSETNYNTNGPNDPFFYDNISNTQSTARDVNTSSFFTALCLNAVLFVVLMTCYELFKRCFPTVYERKKGGASSSSTMLPPFDSRVPFGWVPGVLAASWSTVRNAGGLDSYMFLRYVRLCFRISFTSAIWGMLILWPIYASSDGGAEGWYFLSMANLSQGSQALWAPVIFMWMQTFYVLFLMDEEYNHYLECRVDFLARGGGNVNSTQHMYSLIVERIPHELKSDRALYDYFNRLFPGKVHSTAVVLNLPDLERVSQQRNRILRRLEKSMVWLKVTGKRPYHVVGRKRIRCCGIESSPIFSGLSFRRQTNSSPDAIVYNSEPRRGERVDSISYYSHKLTAINEKLARMQHEKIELALRGNDQVRASQWISHAIDRVSTAAESTLGSSDENGLISGFQSRRRKPLLLTILDRLGVDFIYGGLHYIQQNIDEVVDSVVGATMSSTGFITFKDLQTVTCAVRTPLFDRPGVLVVSMAPEPRDIIWDNAHVNLGWSKGREFTANMLLGLGAILWSIPVASIQALATADQIATVPGMFWISTLHGGAIAGFVNGYLPVVLLLTIIMILPLVFHAVALHYEDRKTQSDIQKSIIGRFFYYQLANIYISVTAGSILDSLSDIVEHPSNILAILGKSLPNVVGYFATFIMTKILAGLPLILLRSGALIRAMFIRLCFREKYLTQSELEEARYPDQLYQIRYGFEYPNLLLVIVICFTYSCISPVILPVGAAFFAGSWLVYKNQILTVYKPSYESGGTMFPMACHRTLIGLVCGQLTLIGYSIMREGFYQALTMFPLPLISIKMMTVFKNMYVIPGACISIERAVEIDTRRQVDTAFSSDVYRQPVLTEKLSESRSLLRTNVDDDFDASGGPVLELGVSSGKIV</sequence>
<dbReference type="InterPro" id="IPR045122">
    <property type="entry name" value="Csc1-like"/>
</dbReference>
<dbReference type="Pfam" id="PF13967">
    <property type="entry name" value="RSN1_TM"/>
    <property type="match status" value="1"/>
</dbReference>
<evidence type="ECO:0000256" key="3">
    <source>
        <dbReference type="ARBA" id="ARBA00022448"/>
    </source>
</evidence>
<gene>
    <name evidence="11" type="ORF">ACHAWO_001256</name>
</gene>
<comment type="similarity">
    <text evidence="2">Belongs to the CSC1 (TC 1.A.17) family.</text>
</comment>
<feature type="transmembrane region" description="Helical" evidence="7">
    <location>
        <begin position="800"/>
        <end position="831"/>
    </location>
</feature>
<evidence type="ECO:0000256" key="6">
    <source>
        <dbReference type="ARBA" id="ARBA00023136"/>
    </source>
</evidence>
<dbReference type="Proteomes" id="UP001530400">
    <property type="component" value="Unassembled WGS sequence"/>
</dbReference>
<protein>
    <recommendedName>
        <fullName evidence="13">CSC1/OSCA1-like 7TM region domain-containing protein</fullName>
    </recommendedName>
</protein>
<keyword evidence="5 7" id="KW-1133">Transmembrane helix</keyword>
<evidence type="ECO:0000259" key="10">
    <source>
        <dbReference type="Pfam" id="PF14703"/>
    </source>
</evidence>
<feature type="transmembrane region" description="Helical" evidence="7">
    <location>
        <begin position="851"/>
        <end position="875"/>
    </location>
</feature>
<evidence type="ECO:0000256" key="5">
    <source>
        <dbReference type="ARBA" id="ARBA00022989"/>
    </source>
</evidence>